<organism evidence="1 2">
    <name type="scientific">Fulvivirga imtechensis AK7</name>
    <dbReference type="NCBI Taxonomy" id="1237149"/>
    <lineage>
        <taxon>Bacteria</taxon>
        <taxon>Pseudomonadati</taxon>
        <taxon>Bacteroidota</taxon>
        <taxon>Cytophagia</taxon>
        <taxon>Cytophagales</taxon>
        <taxon>Fulvivirgaceae</taxon>
        <taxon>Fulvivirga</taxon>
    </lineage>
</organism>
<evidence type="ECO:0000313" key="1">
    <source>
        <dbReference type="EMBL" id="ELR69865.1"/>
    </source>
</evidence>
<gene>
    <name evidence="1" type="ORF">C900_04568</name>
</gene>
<comment type="caution">
    <text evidence="1">The sequence shown here is derived from an EMBL/GenBank/DDBJ whole genome shotgun (WGS) entry which is preliminary data.</text>
</comment>
<sequence>MVECAGVWFFGAIQTKRKRKDRAGEKYPSKKEKVEVQKICSSVEVYDQGNIS</sequence>
<proteinExistence type="predicted"/>
<name>L8JM32_9BACT</name>
<keyword evidence="2" id="KW-1185">Reference proteome</keyword>
<evidence type="ECO:0000313" key="2">
    <source>
        <dbReference type="Proteomes" id="UP000011135"/>
    </source>
</evidence>
<accession>L8JM32</accession>
<protein>
    <submittedName>
        <fullName evidence="1">Uncharacterized protein</fullName>
    </submittedName>
</protein>
<dbReference type="AlphaFoldDB" id="L8JM32"/>
<dbReference type="Proteomes" id="UP000011135">
    <property type="component" value="Unassembled WGS sequence"/>
</dbReference>
<reference evidence="1 2" key="1">
    <citation type="submission" date="2012-12" db="EMBL/GenBank/DDBJ databases">
        <title>Genome assembly of Fulvivirga imtechensis AK7.</title>
        <authorList>
            <person name="Nupur N."/>
            <person name="Khatri I."/>
            <person name="Kumar R."/>
            <person name="Subramanian S."/>
            <person name="Pinnaka A."/>
        </authorList>
    </citation>
    <scope>NUCLEOTIDE SEQUENCE [LARGE SCALE GENOMIC DNA]</scope>
    <source>
        <strain evidence="1 2">AK7</strain>
    </source>
</reference>
<dbReference type="EMBL" id="AMZN01000066">
    <property type="protein sequence ID" value="ELR69865.1"/>
    <property type="molecule type" value="Genomic_DNA"/>
</dbReference>